<evidence type="ECO:0000313" key="1">
    <source>
        <dbReference type="EMBL" id="KYC37777.1"/>
    </source>
</evidence>
<dbReference type="Proteomes" id="UP000076925">
    <property type="component" value="Unassembled WGS sequence"/>
</dbReference>
<gene>
    <name evidence="1" type="ORF">WA1_04480</name>
</gene>
<evidence type="ECO:0000313" key="2">
    <source>
        <dbReference type="Proteomes" id="UP000076925"/>
    </source>
</evidence>
<protein>
    <recommendedName>
        <fullName evidence="3">HTH OST-type domain-containing protein</fullName>
    </recommendedName>
</protein>
<organism evidence="1 2">
    <name type="scientific">Scytonema hofmannii PCC 7110</name>
    <dbReference type="NCBI Taxonomy" id="128403"/>
    <lineage>
        <taxon>Bacteria</taxon>
        <taxon>Bacillati</taxon>
        <taxon>Cyanobacteriota</taxon>
        <taxon>Cyanophyceae</taxon>
        <taxon>Nostocales</taxon>
        <taxon>Scytonemataceae</taxon>
        <taxon>Scytonema</taxon>
    </lineage>
</organism>
<sequence length="95" mass="10898">MSNNFLVQNKSSSSINSIDELEQALRVILKSLINQSQEGYVIQGILGGELHKRYGEGINKMLKRLQFDGNFTQFLEFSKSVKLDKTEKNYRITLI</sequence>
<proteinExistence type="predicted"/>
<comment type="caution">
    <text evidence="1">The sequence shown here is derived from an EMBL/GenBank/DDBJ whole genome shotgun (WGS) entry which is preliminary data.</text>
</comment>
<dbReference type="AlphaFoldDB" id="A0A139WZ84"/>
<accession>A0A139WZ84</accession>
<name>A0A139WZ84_9CYAN</name>
<evidence type="ECO:0008006" key="3">
    <source>
        <dbReference type="Google" id="ProtNLM"/>
    </source>
</evidence>
<keyword evidence="2" id="KW-1185">Reference proteome</keyword>
<dbReference type="EMBL" id="ANNX02000045">
    <property type="protein sequence ID" value="KYC37777.1"/>
    <property type="molecule type" value="Genomic_DNA"/>
</dbReference>
<reference evidence="1 2" key="1">
    <citation type="journal article" date="2013" name="Genome Biol. Evol.">
        <title>Genomes of Stigonematalean cyanobacteria (subsection V) and the evolution of oxygenic photosynthesis from prokaryotes to plastids.</title>
        <authorList>
            <person name="Dagan T."/>
            <person name="Roettger M."/>
            <person name="Stucken K."/>
            <person name="Landan G."/>
            <person name="Koch R."/>
            <person name="Major P."/>
            <person name="Gould S.B."/>
            <person name="Goremykin V.V."/>
            <person name="Rippka R."/>
            <person name="Tandeau de Marsac N."/>
            <person name="Gugger M."/>
            <person name="Lockhart P.J."/>
            <person name="Allen J.F."/>
            <person name="Brune I."/>
            <person name="Maus I."/>
            <person name="Puhler A."/>
            <person name="Martin W.F."/>
        </authorList>
    </citation>
    <scope>NUCLEOTIDE SEQUENCE [LARGE SCALE GENOMIC DNA]</scope>
    <source>
        <strain evidence="1 2">PCC 7110</strain>
    </source>
</reference>
<dbReference type="RefSeq" id="WP_017743254.1">
    <property type="nucleotide sequence ID" value="NZ_KQ976354.1"/>
</dbReference>